<organism evidence="3 4">
    <name type="scientific">Anaeroplasma bactoclasticum</name>
    <dbReference type="NCBI Taxonomy" id="2088"/>
    <lineage>
        <taxon>Bacteria</taxon>
        <taxon>Bacillati</taxon>
        <taxon>Mycoplasmatota</taxon>
        <taxon>Mollicutes</taxon>
        <taxon>Anaeroplasmatales</taxon>
        <taxon>Anaeroplasmataceae</taxon>
        <taxon>Anaeroplasma</taxon>
    </lineage>
</organism>
<accession>A0A397RSC5</accession>
<dbReference type="PANTHER" id="PTHR43002">
    <property type="entry name" value="GLYCOGEN DEBRANCHING ENZYME"/>
    <property type="match status" value="1"/>
</dbReference>
<dbReference type="InParanoid" id="A0A397RSC5"/>
<dbReference type="InterPro" id="IPR006047">
    <property type="entry name" value="GH13_cat_dom"/>
</dbReference>
<dbReference type="FunCoup" id="A0A397RSC5">
    <property type="interactions" value="118"/>
</dbReference>
<dbReference type="SUPFAM" id="SSF81296">
    <property type="entry name" value="E set domains"/>
    <property type="match status" value="1"/>
</dbReference>
<gene>
    <name evidence="3" type="ORF">EI71_01283</name>
</gene>
<dbReference type="NCBIfam" id="TIGR02104">
    <property type="entry name" value="pulA_typeI"/>
    <property type="match status" value="1"/>
</dbReference>
<dbReference type="SMR" id="A0A397RSC5"/>
<evidence type="ECO:0000313" key="3">
    <source>
        <dbReference type="EMBL" id="RIA75626.1"/>
    </source>
</evidence>
<feature type="domain" description="Glycosyl hydrolase family 13 catalytic" evidence="2">
    <location>
        <begin position="217"/>
        <end position="602"/>
    </location>
</feature>
<protein>
    <submittedName>
        <fullName evidence="3">Pullulanase</fullName>
    </submittedName>
</protein>
<dbReference type="Gene3D" id="2.60.40.2320">
    <property type="match status" value="1"/>
</dbReference>
<dbReference type="AlphaFoldDB" id="A0A397RSC5"/>
<dbReference type="Pfam" id="PF17999">
    <property type="entry name" value="PulA_N1"/>
    <property type="match status" value="1"/>
</dbReference>
<keyword evidence="4" id="KW-1185">Reference proteome</keyword>
<dbReference type="SUPFAM" id="SSF51445">
    <property type="entry name" value="(Trans)glycosidases"/>
    <property type="match status" value="1"/>
</dbReference>
<dbReference type="InterPro" id="IPR013783">
    <property type="entry name" value="Ig-like_fold"/>
</dbReference>
<dbReference type="CDD" id="cd11341">
    <property type="entry name" value="AmyAc_Pullulanase_LD-like"/>
    <property type="match status" value="1"/>
</dbReference>
<dbReference type="InterPro" id="IPR040697">
    <property type="entry name" value="PulA_N1"/>
</dbReference>
<evidence type="ECO:0000313" key="4">
    <source>
        <dbReference type="Proteomes" id="UP000266506"/>
    </source>
</evidence>
<sequence length="692" mass="80636">MLKGMKAYIDSFELITILVEKSLCYPLKVFYFIDGDIKRKLEFMDLAEDCGEFYKFRMKFDPTIELNKEYIIEDESGNRCFLRSGSIIRSPEFERRYAYEGPLGAEYHKEYTIFRTWSPVAKKLIVELYTPNGKERHNFTYVNQGLWECVVDGDLDGVGYLLFVKVNERLQALLDPYAIASAENEKYNFVINPDKLYKMKYPKPEFSGRYTDAIIYEASIRDFTNQLKSENAGTFLGMVENNPTKGGPTGLDYIASLGITHLQLLPTYDFGGVDDVEKDSRYNWGYNPDQYMVPCGWYSKHPEDPYSRLNELLELIDECHKRGMRVVMDVVFNHVYHWKNFGFEKLVPGYPYRLNFDSTVNNATGCGNTIATERFMNTRFISDTLTFYAKTYNVSGFRFDLMGLLDINSLNQAYKELKKIEPKIIVYGEGWNMDNPLPDEYRPHMYNHKKTPGYAFFNDRYRDYVRGSQWDKSFGYAFGVGKSLYDLNKLVLGSCLDYYKFEEPTQTINYVECHDNYTFYDFGFYALKESDSKVKDAARLALSLILLSIGVPFIHAGQEFFRTKRGVENAYNASDYINAIDYKRRDENISNVNMVRDLISIRKEYDCFRISRKEEVLERIHTLEGATTLHTAGIMCENKDCSLYIFCKNDKSEYKVDLCSSEMIFDGFKKCSVKKDSYVLKEPGVYIIRKDL</sequence>
<dbReference type="EMBL" id="QXEV01000014">
    <property type="protein sequence ID" value="RIA75626.1"/>
    <property type="molecule type" value="Genomic_DNA"/>
</dbReference>
<dbReference type="Proteomes" id="UP000266506">
    <property type="component" value="Unassembled WGS sequence"/>
</dbReference>
<dbReference type="SMART" id="SM00642">
    <property type="entry name" value="Aamy"/>
    <property type="match status" value="1"/>
</dbReference>
<dbReference type="Gene3D" id="3.20.20.80">
    <property type="entry name" value="Glycosidases"/>
    <property type="match status" value="1"/>
</dbReference>
<dbReference type="RefSeq" id="WP_119016415.1">
    <property type="nucleotide sequence ID" value="NZ_QXEV01000014.1"/>
</dbReference>
<comment type="similarity">
    <text evidence="1">Belongs to the glycosyl hydrolase 13 family.</text>
</comment>
<dbReference type="InterPro" id="IPR014756">
    <property type="entry name" value="Ig_E-set"/>
</dbReference>
<dbReference type="GO" id="GO:0005975">
    <property type="term" value="P:carbohydrate metabolic process"/>
    <property type="evidence" value="ECO:0007669"/>
    <property type="project" value="InterPro"/>
</dbReference>
<dbReference type="Pfam" id="PF00128">
    <property type="entry name" value="Alpha-amylase"/>
    <property type="match status" value="1"/>
</dbReference>
<dbReference type="InterPro" id="IPR017853">
    <property type="entry name" value="GH"/>
</dbReference>
<evidence type="ECO:0000259" key="2">
    <source>
        <dbReference type="SMART" id="SM00642"/>
    </source>
</evidence>
<dbReference type="Pfam" id="PF02922">
    <property type="entry name" value="CBM_48"/>
    <property type="match status" value="1"/>
</dbReference>
<dbReference type="Gene3D" id="2.60.40.10">
    <property type="entry name" value="Immunoglobulins"/>
    <property type="match status" value="1"/>
</dbReference>
<name>A0A397RSC5_9MOLU</name>
<dbReference type="OrthoDB" id="9761875at2"/>
<dbReference type="InterPro" id="IPR011840">
    <property type="entry name" value="PulA_typeI"/>
</dbReference>
<dbReference type="CDD" id="cd02860">
    <property type="entry name" value="E_set_Pullulanase"/>
    <property type="match status" value="1"/>
</dbReference>
<evidence type="ECO:0000256" key="1">
    <source>
        <dbReference type="ARBA" id="ARBA00008061"/>
    </source>
</evidence>
<proteinExistence type="inferred from homology"/>
<comment type="caution">
    <text evidence="3">The sequence shown here is derived from an EMBL/GenBank/DDBJ whole genome shotgun (WGS) entry which is preliminary data.</text>
</comment>
<dbReference type="InterPro" id="IPR004193">
    <property type="entry name" value="Glyco_hydro_13_N"/>
</dbReference>
<reference evidence="3 4" key="1">
    <citation type="submission" date="2018-08" db="EMBL/GenBank/DDBJ databases">
        <title>Genomic Encyclopedia of Archaeal and Bacterial Type Strains, Phase II (KMG-II): from individual species to whole genera.</title>
        <authorList>
            <person name="Goeker M."/>
        </authorList>
    </citation>
    <scope>NUCLEOTIDE SEQUENCE [LARGE SCALE GENOMIC DNA]</scope>
    <source>
        <strain evidence="3 4">ATCC 27112</strain>
    </source>
</reference>
<dbReference type="GO" id="GO:0004553">
    <property type="term" value="F:hydrolase activity, hydrolyzing O-glycosyl compounds"/>
    <property type="evidence" value="ECO:0007669"/>
    <property type="project" value="InterPro"/>
</dbReference>